<comment type="similarity">
    <text evidence="1 2">Belongs to the UPF0301 (AlgH) family.</text>
</comment>
<dbReference type="RefSeq" id="WP_188987045.1">
    <property type="nucleotide sequence ID" value="NZ_BAAAHC010000003.1"/>
</dbReference>
<dbReference type="Pfam" id="PF02622">
    <property type="entry name" value="DUF179"/>
    <property type="match status" value="1"/>
</dbReference>
<reference evidence="4" key="3">
    <citation type="submission" date="2020-09" db="EMBL/GenBank/DDBJ databases">
        <authorList>
            <person name="Sun Q."/>
            <person name="Zhou Y."/>
        </authorList>
    </citation>
    <scope>NUCLEOTIDE SEQUENCE</scope>
    <source>
        <strain evidence="4">CGMCC 4.7206</strain>
    </source>
</reference>
<name>A0A917JR69_9PSEU</name>
<evidence type="ECO:0000256" key="2">
    <source>
        <dbReference type="HAMAP-Rule" id="MF_00758"/>
    </source>
</evidence>
<dbReference type="EMBL" id="BMMT01000005">
    <property type="protein sequence ID" value="GGI82969.1"/>
    <property type="molecule type" value="Genomic_DNA"/>
</dbReference>
<reference evidence="3" key="4">
    <citation type="submission" date="2023-12" db="EMBL/GenBank/DDBJ databases">
        <authorList>
            <person name="Sun Q."/>
            <person name="Inoue M."/>
        </authorList>
    </citation>
    <scope>NUCLEOTIDE SEQUENCE</scope>
    <source>
        <strain evidence="3">JCM 10664</strain>
    </source>
</reference>
<dbReference type="PANTHER" id="PTHR30327:SF1">
    <property type="entry name" value="UPF0301 PROTEIN YQGE"/>
    <property type="match status" value="1"/>
</dbReference>
<dbReference type="Proteomes" id="UP000597989">
    <property type="component" value="Unassembled WGS sequence"/>
</dbReference>
<evidence type="ECO:0000256" key="1">
    <source>
        <dbReference type="ARBA" id="ARBA00009600"/>
    </source>
</evidence>
<sequence>MVGSDADVEPGTLLVAAPQLLDRNFRRTVVYVIHHRAEGTLGVVLNRPSEVAVHDVLPKWGQHASHPQALFVGGPVEQRTAICLATLRAGEDVTSIAGMVGVRGPVGLVDLDGDPADLVPRARGLRFFAGYAGWEAGQLAGEIDRGDWIVVPALPDDVIADPGTELWGRVLRRQGPPLAFLATHPGDVKLN</sequence>
<reference evidence="4 5" key="1">
    <citation type="journal article" date="2014" name="Int. J. Syst. Evol. Microbiol.">
        <title>Complete genome sequence of Corynebacterium casei LMG S-19264T (=DSM 44701T), isolated from a smear-ripened cheese.</title>
        <authorList>
            <consortium name="US DOE Joint Genome Institute (JGI-PGF)"/>
            <person name="Walter F."/>
            <person name="Albersmeier A."/>
            <person name="Kalinowski J."/>
            <person name="Ruckert C."/>
        </authorList>
    </citation>
    <scope>NUCLEOTIDE SEQUENCE [LARGE SCALE GENOMIC DNA]</scope>
    <source>
        <strain evidence="4 5">CGMCC 4.7206</strain>
    </source>
</reference>
<evidence type="ECO:0000313" key="6">
    <source>
        <dbReference type="Proteomes" id="UP001500220"/>
    </source>
</evidence>
<dbReference type="EMBL" id="BAAAHC010000003">
    <property type="protein sequence ID" value="GAA0507852.1"/>
    <property type="molecule type" value="Genomic_DNA"/>
</dbReference>
<accession>A0A917JR69</accession>
<dbReference type="HAMAP" id="MF_00758">
    <property type="entry name" value="UPF0301"/>
    <property type="match status" value="1"/>
</dbReference>
<dbReference type="AlphaFoldDB" id="A0A917JR69"/>
<dbReference type="SUPFAM" id="SSF143456">
    <property type="entry name" value="VC0467-like"/>
    <property type="match status" value="1"/>
</dbReference>
<gene>
    <name evidence="3" type="ORF">GCM10009545_07390</name>
    <name evidence="4" type="ORF">GCM10011581_20320</name>
</gene>
<dbReference type="NCBIfam" id="NF001272">
    <property type="entry name" value="PRK00228.2-4"/>
    <property type="match status" value="1"/>
</dbReference>
<dbReference type="InterPro" id="IPR003774">
    <property type="entry name" value="AlgH-like"/>
</dbReference>
<dbReference type="Proteomes" id="UP001500220">
    <property type="component" value="Unassembled WGS sequence"/>
</dbReference>
<evidence type="ECO:0000313" key="5">
    <source>
        <dbReference type="Proteomes" id="UP000597989"/>
    </source>
</evidence>
<keyword evidence="6" id="KW-1185">Reference proteome</keyword>
<reference evidence="3 6" key="2">
    <citation type="journal article" date="2019" name="Int. J. Syst. Evol. Microbiol.">
        <title>The Global Catalogue of Microorganisms (GCM) 10K type strain sequencing project: providing services to taxonomists for standard genome sequencing and annotation.</title>
        <authorList>
            <consortium name="The Broad Institute Genomics Platform"/>
            <consortium name="The Broad Institute Genome Sequencing Center for Infectious Disease"/>
            <person name="Wu L."/>
            <person name="Ma J."/>
        </authorList>
    </citation>
    <scope>NUCLEOTIDE SEQUENCE [LARGE SCALE GENOMIC DNA]</scope>
    <source>
        <strain evidence="3 6">JCM 10664</strain>
    </source>
</reference>
<proteinExistence type="inferred from homology"/>
<dbReference type="PANTHER" id="PTHR30327">
    <property type="entry name" value="UNCHARACTERIZED PROTEIN YQGE"/>
    <property type="match status" value="1"/>
</dbReference>
<organism evidence="4 5">
    <name type="scientific">Saccharopolyspora thermophila</name>
    <dbReference type="NCBI Taxonomy" id="89367"/>
    <lineage>
        <taxon>Bacteria</taxon>
        <taxon>Bacillati</taxon>
        <taxon>Actinomycetota</taxon>
        <taxon>Actinomycetes</taxon>
        <taxon>Pseudonocardiales</taxon>
        <taxon>Pseudonocardiaceae</taxon>
        <taxon>Saccharopolyspora</taxon>
    </lineage>
</organism>
<protein>
    <recommendedName>
        <fullName evidence="2">UPF0301 protein GCM10009545_07390</fullName>
    </recommendedName>
</protein>
<dbReference type="Gene3D" id="3.40.1740.10">
    <property type="entry name" value="VC0467-like"/>
    <property type="match status" value="1"/>
</dbReference>
<evidence type="ECO:0000313" key="3">
    <source>
        <dbReference type="EMBL" id="GAA0507852.1"/>
    </source>
</evidence>
<evidence type="ECO:0000313" key="4">
    <source>
        <dbReference type="EMBL" id="GGI82969.1"/>
    </source>
</evidence>
<dbReference type="GO" id="GO:0005829">
    <property type="term" value="C:cytosol"/>
    <property type="evidence" value="ECO:0007669"/>
    <property type="project" value="TreeGrafter"/>
</dbReference>
<comment type="caution">
    <text evidence="4">The sequence shown here is derived from an EMBL/GenBank/DDBJ whole genome shotgun (WGS) entry which is preliminary data.</text>
</comment>